<feature type="compositionally biased region" description="Low complexity" evidence="1">
    <location>
        <begin position="65"/>
        <end position="76"/>
    </location>
</feature>
<keyword evidence="3" id="KW-1185">Reference proteome</keyword>
<reference evidence="3" key="1">
    <citation type="submission" date="2016-06" db="EMBL/GenBank/DDBJ databases">
        <title>Parallel loss of symbiosis genes in relatives of nitrogen-fixing non-legume Parasponia.</title>
        <authorList>
            <person name="Van Velzen R."/>
            <person name="Holmer R."/>
            <person name="Bu F."/>
            <person name="Rutten L."/>
            <person name="Van Zeijl A."/>
            <person name="Liu W."/>
            <person name="Santuari L."/>
            <person name="Cao Q."/>
            <person name="Sharma T."/>
            <person name="Shen D."/>
            <person name="Roswanjaya Y."/>
            <person name="Wardhani T."/>
            <person name="Kalhor M.S."/>
            <person name="Jansen J."/>
            <person name="Van den Hoogen J."/>
            <person name="Gungor B."/>
            <person name="Hartog M."/>
            <person name="Hontelez J."/>
            <person name="Verver J."/>
            <person name="Yang W.-C."/>
            <person name="Schijlen E."/>
            <person name="Repin R."/>
            <person name="Schilthuizen M."/>
            <person name="Schranz E."/>
            <person name="Heidstra R."/>
            <person name="Miyata K."/>
            <person name="Fedorova E."/>
            <person name="Kohlen W."/>
            <person name="Bisseling T."/>
            <person name="Smit S."/>
            <person name="Geurts R."/>
        </authorList>
    </citation>
    <scope>NUCLEOTIDE SEQUENCE [LARGE SCALE GENOMIC DNA]</scope>
    <source>
        <strain evidence="3">cv. WU1-14</strain>
    </source>
</reference>
<evidence type="ECO:0000313" key="2">
    <source>
        <dbReference type="EMBL" id="PON64417.1"/>
    </source>
</evidence>
<protein>
    <submittedName>
        <fullName evidence="2">Uncharacterized protein</fullName>
    </submittedName>
</protein>
<evidence type="ECO:0000313" key="3">
    <source>
        <dbReference type="Proteomes" id="UP000237105"/>
    </source>
</evidence>
<sequence length="84" mass="7983">SEAGPSVGTSSTKGKAAALRTRAKAPVGRGLVVHTKGTESAAPRPDADGSPGGTPPALLALRGETTATPGPTGGPAISAGELRG</sequence>
<dbReference type="EMBL" id="JXTB01000096">
    <property type="protein sequence ID" value="PON64417.1"/>
    <property type="molecule type" value="Genomic_DNA"/>
</dbReference>
<gene>
    <name evidence="2" type="ORF">PanWU01x14_124860</name>
</gene>
<evidence type="ECO:0000256" key="1">
    <source>
        <dbReference type="SAM" id="MobiDB-lite"/>
    </source>
</evidence>
<organism evidence="2 3">
    <name type="scientific">Parasponia andersonii</name>
    <name type="common">Sponia andersonii</name>
    <dbReference type="NCBI Taxonomy" id="3476"/>
    <lineage>
        <taxon>Eukaryota</taxon>
        <taxon>Viridiplantae</taxon>
        <taxon>Streptophyta</taxon>
        <taxon>Embryophyta</taxon>
        <taxon>Tracheophyta</taxon>
        <taxon>Spermatophyta</taxon>
        <taxon>Magnoliopsida</taxon>
        <taxon>eudicotyledons</taxon>
        <taxon>Gunneridae</taxon>
        <taxon>Pentapetalae</taxon>
        <taxon>rosids</taxon>
        <taxon>fabids</taxon>
        <taxon>Rosales</taxon>
        <taxon>Cannabaceae</taxon>
        <taxon>Parasponia</taxon>
    </lineage>
</organism>
<feature type="non-terminal residue" evidence="2">
    <location>
        <position position="1"/>
    </location>
</feature>
<comment type="caution">
    <text evidence="2">The sequence shown here is derived from an EMBL/GenBank/DDBJ whole genome shotgun (WGS) entry which is preliminary data.</text>
</comment>
<feature type="region of interest" description="Disordered" evidence="1">
    <location>
        <begin position="1"/>
        <end position="84"/>
    </location>
</feature>
<accession>A0A2P5CTQ3</accession>
<dbReference type="AlphaFoldDB" id="A0A2P5CTQ3"/>
<proteinExistence type="predicted"/>
<name>A0A2P5CTQ3_PARAD</name>
<dbReference type="Proteomes" id="UP000237105">
    <property type="component" value="Unassembled WGS sequence"/>
</dbReference>